<protein>
    <submittedName>
        <fullName evidence="1">Uncharacterized protein</fullName>
    </submittedName>
</protein>
<accession>A0ACC2CVM1</accession>
<reference evidence="2" key="1">
    <citation type="journal article" date="2024" name="Proc. Natl. Acad. Sci. U.S.A.">
        <title>Extraordinary preservation of gene collinearity over three hundred million years revealed in homosporous lycophytes.</title>
        <authorList>
            <person name="Li C."/>
            <person name="Wickell D."/>
            <person name="Kuo L.Y."/>
            <person name="Chen X."/>
            <person name="Nie B."/>
            <person name="Liao X."/>
            <person name="Peng D."/>
            <person name="Ji J."/>
            <person name="Jenkins J."/>
            <person name="Williams M."/>
            <person name="Shu S."/>
            <person name="Plott C."/>
            <person name="Barry K."/>
            <person name="Rajasekar S."/>
            <person name="Grimwood J."/>
            <person name="Han X."/>
            <person name="Sun S."/>
            <person name="Hou Z."/>
            <person name="He W."/>
            <person name="Dai G."/>
            <person name="Sun C."/>
            <person name="Schmutz J."/>
            <person name="Leebens-Mack J.H."/>
            <person name="Li F.W."/>
            <person name="Wang L."/>
        </authorList>
    </citation>
    <scope>NUCLEOTIDE SEQUENCE [LARGE SCALE GENOMIC DNA]</scope>
    <source>
        <strain evidence="2">cv. PW_Plant_1</strain>
    </source>
</reference>
<organism evidence="1 2">
    <name type="scientific">Diphasiastrum complanatum</name>
    <name type="common">Issler's clubmoss</name>
    <name type="synonym">Lycopodium complanatum</name>
    <dbReference type="NCBI Taxonomy" id="34168"/>
    <lineage>
        <taxon>Eukaryota</taxon>
        <taxon>Viridiplantae</taxon>
        <taxon>Streptophyta</taxon>
        <taxon>Embryophyta</taxon>
        <taxon>Tracheophyta</taxon>
        <taxon>Lycopodiopsida</taxon>
        <taxon>Lycopodiales</taxon>
        <taxon>Lycopodiaceae</taxon>
        <taxon>Lycopodioideae</taxon>
        <taxon>Diphasiastrum</taxon>
    </lineage>
</organism>
<dbReference type="EMBL" id="CM055099">
    <property type="protein sequence ID" value="KAJ7546071.1"/>
    <property type="molecule type" value="Genomic_DNA"/>
</dbReference>
<proteinExistence type="predicted"/>
<keyword evidence="2" id="KW-1185">Reference proteome</keyword>
<evidence type="ECO:0000313" key="1">
    <source>
        <dbReference type="EMBL" id="KAJ7546071.1"/>
    </source>
</evidence>
<comment type="caution">
    <text evidence="1">The sequence shown here is derived from an EMBL/GenBank/DDBJ whole genome shotgun (WGS) entry which is preliminary data.</text>
</comment>
<evidence type="ECO:0000313" key="2">
    <source>
        <dbReference type="Proteomes" id="UP001162992"/>
    </source>
</evidence>
<dbReference type="Proteomes" id="UP001162992">
    <property type="component" value="Chromosome 8"/>
</dbReference>
<sequence>MFLCPFTTYSLPREFLEVLGSLWFCLLASRPCGKVFSIHWKLLRRNPNSLRFPCSLFCPCHMLMSSHKQLKNMLNRSTTETKSTKLLYPPLVKVKNEWYNSFIYLFAHAYQSSTRTFWACVAHYKVFGQYCICAYSDVERLRTASSAHKFDIGFLELLLFFMEYSFQMNIPFFA</sequence>
<gene>
    <name evidence="1" type="ORF">O6H91_08G023300</name>
</gene>
<name>A0ACC2CVM1_DIPCM</name>